<dbReference type="SUPFAM" id="SSF50952">
    <property type="entry name" value="Soluble quinoprotein glucose dehydrogenase"/>
    <property type="match status" value="1"/>
</dbReference>
<sequence length="616" mass="67048">MKRTIIIGSIFILLSVGAAAGFFYWKNLRGAGPAFAPPPQDIVDLFADQPTVVGNQIDFVLRLPDDFAISIFADNLSGARDIAIDQFGNFWVSRPAAGVVTMLSVENGRVVAAQDIFRGLNQPHGLAFDPDNPTVLYIAETNAVSRVTVYSDGQLEKLVDLPTGGRHTTRSLLFGLDGKLYVSIGSSCDVCDESDSRRAAIYVMDKDGSNFTPYATGLRNAVFMTLNSQTGQIVATEMGRDQLGDNLPPDEINVIQADHNYGWPSCYGKNIHDEVFDKKVYIRAPCSEPFETPSLVDLPAHSAPLGLDFIGKSSWPAEYQGNLIVAYHGSWNRTEPTGYKLVRIIFDANGNYLETKDFITGWLTGDGALGRPVDVEFSNGALYVSDDKAGVIYKVIYSSQVVTDNADLITVFSPKPGEAVKSPLTVTGEARGYWFFEASFPVRLLDANGTVLVETFATAQDEWMTENFVPFSVELTFTQPASQSGQLILMRDNPSGLPENDASILIPIIFGGQNGVSSFDECVAAGNPVMESYPRQCRSQSGELFVEQINPDGNDCIVTGCSGQVCADHEVVTTCEFRPEYGCYGAAMCERQNNGECGWTPTVELINCLNNNALVE</sequence>
<organism evidence="3 4">
    <name type="scientific">Candidatus Buchananbacteria bacterium RIFCSPHIGHO2_01_FULL_47_11b</name>
    <dbReference type="NCBI Taxonomy" id="1797537"/>
    <lineage>
        <taxon>Bacteria</taxon>
        <taxon>Candidatus Buchananiibacteriota</taxon>
    </lineage>
</organism>
<evidence type="ECO:0000313" key="3">
    <source>
        <dbReference type="EMBL" id="OGY48069.1"/>
    </source>
</evidence>
<dbReference type="EMBL" id="MHIG01000004">
    <property type="protein sequence ID" value="OGY48069.1"/>
    <property type="molecule type" value="Genomic_DNA"/>
</dbReference>
<dbReference type="Gene3D" id="2.120.10.30">
    <property type="entry name" value="TolB, C-terminal domain"/>
    <property type="match status" value="1"/>
</dbReference>
<evidence type="ECO:0000259" key="1">
    <source>
        <dbReference type="Pfam" id="PF10648"/>
    </source>
</evidence>
<protein>
    <recommendedName>
        <fullName evidence="5">Glucose/Sorbosone dehydrogenase domain-containing protein</fullName>
    </recommendedName>
</protein>
<reference evidence="3 4" key="1">
    <citation type="journal article" date="2016" name="Nat. Commun.">
        <title>Thousands of microbial genomes shed light on interconnected biogeochemical processes in an aquifer system.</title>
        <authorList>
            <person name="Anantharaman K."/>
            <person name="Brown C.T."/>
            <person name="Hug L.A."/>
            <person name="Sharon I."/>
            <person name="Castelle C.J."/>
            <person name="Probst A.J."/>
            <person name="Thomas B.C."/>
            <person name="Singh A."/>
            <person name="Wilkins M.J."/>
            <person name="Karaoz U."/>
            <person name="Brodie E.L."/>
            <person name="Williams K.H."/>
            <person name="Hubbard S.S."/>
            <person name="Banfield J.F."/>
        </authorList>
    </citation>
    <scope>NUCLEOTIDE SEQUENCE [LARGE SCALE GENOMIC DNA]</scope>
</reference>
<dbReference type="PANTHER" id="PTHR19328:SF53">
    <property type="entry name" value="MEMBRANE PROTEIN"/>
    <property type="match status" value="1"/>
</dbReference>
<dbReference type="InterPro" id="IPR011041">
    <property type="entry name" value="Quinoprot_gluc/sorb_DH_b-prop"/>
</dbReference>
<evidence type="ECO:0000259" key="2">
    <source>
        <dbReference type="Pfam" id="PF22807"/>
    </source>
</evidence>
<accession>A0A1G1Y6W3</accession>
<dbReference type="AlphaFoldDB" id="A0A1G1Y6W3"/>
<dbReference type="InterPro" id="IPR054539">
    <property type="entry name" value="Beta-prop_PDH"/>
</dbReference>
<comment type="caution">
    <text evidence="3">The sequence shown here is derived from an EMBL/GenBank/DDBJ whole genome shotgun (WGS) entry which is preliminary data.</text>
</comment>
<dbReference type="PANTHER" id="PTHR19328">
    <property type="entry name" value="HEDGEHOG-INTERACTING PROTEIN"/>
    <property type="match status" value="1"/>
</dbReference>
<name>A0A1G1Y6W3_9BACT</name>
<feature type="domain" description="Bacterial spore germination immunoglobulin-like" evidence="1">
    <location>
        <begin position="409"/>
        <end position="495"/>
    </location>
</feature>
<proteinExistence type="predicted"/>
<feature type="domain" description="Pyrroloquinoline quinone-dependent pyranose dehydrogenase beta-propeller" evidence="2">
    <location>
        <begin position="63"/>
        <end position="395"/>
    </location>
</feature>
<dbReference type="Proteomes" id="UP000178385">
    <property type="component" value="Unassembled WGS sequence"/>
</dbReference>
<dbReference type="InterPro" id="IPR011042">
    <property type="entry name" value="6-blade_b-propeller_TolB-like"/>
</dbReference>
<evidence type="ECO:0008006" key="5">
    <source>
        <dbReference type="Google" id="ProtNLM"/>
    </source>
</evidence>
<dbReference type="InterPro" id="IPR018911">
    <property type="entry name" value="Gmad2_Ig-like_dom"/>
</dbReference>
<dbReference type="Pfam" id="PF22807">
    <property type="entry name" value="TrAA12"/>
    <property type="match status" value="1"/>
</dbReference>
<dbReference type="Pfam" id="PF10648">
    <property type="entry name" value="Gmad2"/>
    <property type="match status" value="1"/>
</dbReference>
<evidence type="ECO:0000313" key="4">
    <source>
        <dbReference type="Proteomes" id="UP000178385"/>
    </source>
</evidence>
<gene>
    <name evidence="3" type="ORF">A2840_01885</name>
</gene>